<dbReference type="OrthoDB" id="9776281at2"/>
<comment type="function">
    <text evidence="8">Nucleotidyltransferase involved in the post-translational modification of proteins. It can catalyze the addition of adenosine monophosphate (AMP) or uridine monophosphate (UMP) to a protein, resulting in modifications known as AMPylation and UMPylation.</text>
</comment>
<reference evidence="9 10" key="1">
    <citation type="submission" date="2018-05" db="EMBL/GenBank/DDBJ databases">
        <title>Genomic Encyclopedia of Type Strains, Phase IV (KMG-IV): sequencing the most valuable type-strain genomes for metagenomic binning, comparative biology and taxonomic classification.</title>
        <authorList>
            <person name="Goeker M."/>
        </authorList>
    </citation>
    <scope>NUCLEOTIDE SEQUENCE [LARGE SCALE GENOMIC DNA]</scope>
    <source>
        <strain evidence="9 10">DSM 29661</strain>
    </source>
</reference>
<dbReference type="InterPro" id="IPR003846">
    <property type="entry name" value="SelO"/>
</dbReference>
<dbReference type="PANTHER" id="PTHR32057:SF14">
    <property type="entry name" value="PROTEIN ADENYLYLTRANSFERASE SELO, MITOCHONDRIAL"/>
    <property type="match status" value="1"/>
</dbReference>
<keyword evidence="5 8" id="KW-0547">Nucleotide-binding</keyword>
<feature type="active site" description="Proton acceptor" evidence="8">
    <location>
        <position position="252"/>
    </location>
</feature>
<feature type="binding site" evidence="8">
    <location>
        <position position="125"/>
    </location>
    <ligand>
        <name>ATP</name>
        <dbReference type="ChEBI" id="CHEBI:30616"/>
    </ligand>
</feature>
<dbReference type="Proteomes" id="UP000247555">
    <property type="component" value="Unassembled WGS sequence"/>
</dbReference>
<evidence type="ECO:0000313" key="9">
    <source>
        <dbReference type="EMBL" id="PXX77410.1"/>
    </source>
</evidence>
<dbReference type="EMBL" id="QJKI01000017">
    <property type="protein sequence ID" value="PXX77410.1"/>
    <property type="molecule type" value="Genomic_DNA"/>
</dbReference>
<evidence type="ECO:0000313" key="10">
    <source>
        <dbReference type="Proteomes" id="UP000247555"/>
    </source>
</evidence>
<feature type="binding site" evidence="8">
    <location>
        <position position="262"/>
    </location>
    <ligand>
        <name>Mg(2+)</name>
        <dbReference type="ChEBI" id="CHEBI:18420"/>
    </ligand>
</feature>
<keyword evidence="10" id="KW-1185">Reference proteome</keyword>
<comment type="catalytic activity">
    <reaction evidence="8">
        <text>L-seryl-[protein] + ATP = 3-O-(5'-adenylyl)-L-seryl-[protein] + diphosphate</text>
        <dbReference type="Rhea" id="RHEA:58120"/>
        <dbReference type="Rhea" id="RHEA-COMP:9863"/>
        <dbReference type="Rhea" id="RHEA-COMP:15073"/>
        <dbReference type="ChEBI" id="CHEBI:29999"/>
        <dbReference type="ChEBI" id="CHEBI:30616"/>
        <dbReference type="ChEBI" id="CHEBI:33019"/>
        <dbReference type="ChEBI" id="CHEBI:142516"/>
        <dbReference type="EC" id="2.7.7.108"/>
    </reaction>
</comment>
<dbReference type="GO" id="GO:0070733">
    <property type="term" value="F:AMPylase activity"/>
    <property type="evidence" value="ECO:0007669"/>
    <property type="project" value="UniProtKB-EC"/>
</dbReference>
<proteinExistence type="inferred from homology"/>
<evidence type="ECO:0000256" key="3">
    <source>
        <dbReference type="ARBA" id="ARBA00022695"/>
    </source>
</evidence>
<keyword evidence="8" id="KW-0464">Manganese</keyword>
<name>A0A318KIZ5_9NEIS</name>
<comment type="catalytic activity">
    <reaction evidence="8">
        <text>L-tyrosyl-[protein] + UTP = O-(5'-uridylyl)-L-tyrosyl-[protein] + diphosphate</text>
        <dbReference type="Rhea" id="RHEA:83887"/>
        <dbReference type="Rhea" id="RHEA-COMP:10136"/>
        <dbReference type="Rhea" id="RHEA-COMP:20238"/>
        <dbReference type="ChEBI" id="CHEBI:33019"/>
        <dbReference type="ChEBI" id="CHEBI:46398"/>
        <dbReference type="ChEBI" id="CHEBI:46858"/>
        <dbReference type="ChEBI" id="CHEBI:90602"/>
    </reaction>
</comment>
<comment type="catalytic activity">
    <reaction evidence="8">
        <text>L-seryl-[protein] + UTP = O-(5'-uridylyl)-L-seryl-[protein] + diphosphate</text>
        <dbReference type="Rhea" id="RHEA:64604"/>
        <dbReference type="Rhea" id="RHEA-COMP:9863"/>
        <dbReference type="Rhea" id="RHEA-COMP:16635"/>
        <dbReference type="ChEBI" id="CHEBI:29999"/>
        <dbReference type="ChEBI" id="CHEBI:33019"/>
        <dbReference type="ChEBI" id="CHEBI:46398"/>
        <dbReference type="ChEBI" id="CHEBI:156051"/>
    </reaction>
</comment>
<dbReference type="EC" id="2.7.7.-" evidence="8"/>
<feature type="binding site" evidence="8">
    <location>
        <position position="90"/>
    </location>
    <ligand>
        <name>ATP</name>
        <dbReference type="ChEBI" id="CHEBI:30616"/>
    </ligand>
</feature>
<gene>
    <name evidence="8" type="primary">ydiU</name>
    <name evidence="8" type="synonym">selO</name>
    <name evidence="9" type="ORF">DFR34_11714</name>
</gene>
<evidence type="ECO:0000256" key="6">
    <source>
        <dbReference type="ARBA" id="ARBA00022840"/>
    </source>
</evidence>
<evidence type="ECO:0000256" key="2">
    <source>
        <dbReference type="ARBA" id="ARBA00022679"/>
    </source>
</evidence>
<evidence type="ECO:0000256" key="5">
    <source>
        <dbReference type="ARBA" id="ARBA00022741"/>
    </source>
</evidence>
<feature type="binding site" evidence="8">
    <location>
        <position position="126"/>
    </location>
    <ligand>
        <name>ATP</name>
        <dbReference type="ChEBI" id="CHEBI:30616"/>
    </ligand>
</feature>
<feature type="binding site" evidence="8">
    <location>
        <position position="262"/>
    </location>
    <ligand>
        <name>ATP</name>
        <dbReference type="ChEBI" id="CHEBI:30616"/>
    </ligand>
</feature>
<feature type="binding site" evidence="8">
    <location>
        <position position="253"/>
    </location>
    <ligand>
        <name>Mg(2+)</name>
        <dbReference type="ChEBI" id="CHEBI:18420"/>
    </ligand>
</feature>
<comment type="cofactor">
    <cofactor evidence="8">
        <name>Mg(2+)</name>
        <dbReference type="ChEBI" id="CHEBI:18420"/>
    </cofactor>
    <cofactor evidence="8">
        <name>Mn(2+)</name>
        <dbReference type="ChEBI" id="CHEBI:29035"/>
    </cofactor>
</comment>
<evidence type="ECO:0000256" key="7">
    <source>
        <dbReference type="ARBA" id="ARBA00022842"/>
    </source>
</evidence>
<dbReference type="Pfam" id="PF02696">
    <property type="entry name" value="SelO"/>
    <property type="match status" value="1"/>
</dbReference>
<evidence type="ECO:0000256" key="1">
    <source>
        <dbReference type="ARBA" id="ARBA00009747"/>
    </source>
</evidence>
<feature type="binding site" evidence="8">
    <location>
        <position position="92"/>
    </location>
    <ligand>
        <name>ATP</name>
        <dbReference type="ChEBI" id="CHEBI:30616"/>
    </ligand>
</feature>
<keyword evidence="2 8" id="KW-0808">Transferase</keyword>
<dbReference type="HAMAP" id="MF_00692">
    <property type="entry name" value="SelO"/>
    <property type="match status" value="1"/>
</dbReference>
<feature type="binding site" evidence="8">
    <location>
        <position position="176"/>
    </location>
    <ligand>
        <name>ATP</name>
        <dbReference type="ChEBI" id="CHEBI:30616"/>
    </ligand>
</feature>
<feature type="binding site" evidence="8">
    <location>
        <position position="183"/>
    </location>
    <ligand>
        <name>ATP</name>
        <dbReference type="ChEBI" id="CHEBI:30616"/>
    </ligand>
</feature>
<dbReference type="EC" id="2.7.7.108" evidence="8"/>
<keyword evidence="3 8" id="KW-0548">Nucleotidyltransferase</keyword>
<dbReference type="NCBIfam" id="NF000658">
    <property type="entry name" value="PRK00029.1"/>
    <property type="match status" value="1"/>
</dbReference>
<evidence type="ECO:0000256" key="4">
    <source>
        <dbReference type="ARBA" id="ARBA00022723"/>
    </source>
</evidence>
<comment type="caution">
    <text evidence="9">The sequence shown here is derived from an EMBL/GenBank/DDBJ whole genome shotgun (WGS) entry which is preliminary data.</text>
</comment>
<feature type="binding site" evidence="8">
    <location>
        <position position="93"/>
    </location>
    <ligand>
        <name>ATP</name>
        <dbReference type="ChEBI" id="CHEBI:30616"/>
    </ligand>
</feature>
<comment type="catalytic activity">
    <reaction evidence="8">
        <text>L-threonyl-[protein] + ATP = 3-O-(5'-adenylyl)-L-threonyl-[protein] + diphosphate</text>
        <dbReference type="Rhea" id="RHEA:54292"/>
        <dbReference type="Rhea" id="RHEA-COMP:11060"/>
        <dbReference type="Rhea" id="RHEA-COMP:13847"/>
        <dbReference type="ChEBI" id="CHEBI:30013"/>
        <dbReference type="ChEBI" id="CHEBI:30616"/>
        <dbReference type="ChEBI" id="CHEBI:33019"/>
        <dbReference type="ChEBI" id="CHEBI:138113"/>
        <dbReference type="EC" id="2.7.7.108"/>
    </reaction>
</comment>
<comment type="catalytic activity">
    <reaction evidence="8">
        <text>L-tyrosyl-[protein] + ATP = O-(5'-adenylyl)-L-tyrosyl-[protein] + diphosphate</text>
        <dbReference type="Rhea" id="RHEA:54288"/>
        <dbReference type="Rhea" id="RHEA-COMP:10136"/>
        <dbReference type="Rhea" id="RHEA-COMP:13846"/>
        <dbReference type="ChEBI" id="CHEBI:30616"/>
        <dbReference type="ChEBI" id="CHEBI:33019"/>
        <dbReference type="ChEBI" id="CHEBI:46858"/>
        <dbReference type="ChEBI" id="CHEBI:83624"/>
        <dbReference type="EC" id="2.7.7.108"/>
    </reaction>
</comment>
<organism evidence="9 10">
    <name type="scientific">Rivihabitans pingtungensis</name>
    <dbReference type="NCBI Taxonomy" id="1054498"/>
    <lineage>
        <taxon>Bacteria</taxon>
        <taxon>Pseudomonadati</taxon>
        <taxon>Pseudomonadota</taxon>
        <taxon>Betaproteobacteria</taxon>
        <taxon>Neisseriales</taxon>
        <taxon>Aquaspirillaceae</taxon>
        <taxon>Rivihabitans</taxon>
    </lineage>
</organism>
<feature type="binding site" evidence="8">
    <location>
        <position position="113"/>
    </location>
    <ligand>
        <name>ATP</name>
        <dbReference type="ChEBI" id="CHEBI:30616"/>
    </ligand>
</feature>
<keyword evidence="4 8" id="KW-0479">Metal-binding</keyword>
<dbReference type="GO" id="GO:0005524">
    <property type="term" value="F:ATP binding"/>
    <property type="evidence" value="ECO:0007669"/>
    <property type="project" value="UniProtKB-UniRule"/>
</dbReference>
<dbReference type="RefSeq" id="WP_110391373.1">
    <property type="nucleotide sequence ID" value="NZ_QJKI01000017.1"/>
</dbReference>
<sequence>MSPIETGLFSPRYAALPPIFYRVVAPQPLDAPHWAAISPDCAQLLGLNPATDFNDASLAVLAGQRPPAAHPALATAYSGHQFGVWAGQLGDGRALLLGERQGRDGQRYEVQIKGGGLTPFSRMGDGRAVLRSSIREFLCSEAMAGLGIPTSRALALVASRTPVQRESWETAAVVTRVAPSFVRFGMFEHFCHGNRPDALRQLADHVIAAHFAHCRDAPQPYLAWFTEVIAASARLVADWQAVGFCHGVLNTDNMSILGLTLDYGPFGFLDGFDPEHICNHSDHHGRYSYRRQPYIVQWNLQRLAAALWPLIREPELLAALEGYQAEYETALAERMCAKLGLLAWRDSDWGLLTDLLDVMAEARADYTLTWRRLCAVRADGGDPLGARDLFIDRAAFDAWRARYTARLREDGQDDDVRASAMRAVNPAYVLRNHLAEQAIQAAQQGDYQPIERLRAALADPYREHPANADLAALPPHWAQTLSVSCSS</sequence>
<evidence type="ECO:0000256" key="8">
    <source>
        <dbReference type="HAMAP-Rule" id="MF_00692"/>
    </source>
</evidence>
<comment type="catalytic activity">
    <reaction evidence="8">
        <text>L-histidyl-[protein] + UTP = N(tele)-(5'-uridylyl)-L-histidyl-[protein] + diphosphate</text>
        <dbReference type="Rhea" id="RHEA:83891"/>
        <dbReference type="Rhea" id="RHEA-COMP:9745"/>
        <dbReference type="Rhea" id="RHEA-COMP:20239"/>
        <dbReference type="ChEBI" id="CHEBI:29979"/>
        <dbReference type="ChEBI" id="CHEBI:33019"/>
        <dbReference type="ChEBI" id="CHEBI:46398"/>
        <dbReference type="ChEBI" id="CHEBI:233474"/>
    </reaction>
</comment>
<comment type="similarity">
    <text evidence="1 8">Belongs to the SELO family.</text>
</comment>
<dbReference type="GO" id="GO:0030145">
    <property type="term" value="F:manganese ion binding"/>
    <property type="evidence" value="ECO:0007669"/>
    <property type="project" value="UniProtKB-UniRule"/>
</dbReference>
<protein>
    <recommendedName>
        <fullName evidence="8">Protein nucleotidyltransferase YdiU</fullName>
        <ecNumber evidence="8">2.7.7.-</ecNumber>
    </recommendedName>
    <alternativeName>
        <fullName evidence="8">Protein adenylyltransferase YdiU</fullName>
        <ecNumber evidence="8">2.7.7.108</ecNumber>
    </alternativeName>
    <alternativeName>
        <fullName evidence="8">Protein uridylyltransferase YdiU</fullName>
        <ecNumber evidence="8">2.7.7.-</ecNumber>
    </alternativeName>
</protein>
<dbReference type="GO" id="GO:0000287">
    <property type="term" value="F:magnesium ion binding"/>
    <property type="evidence" value="ECO:0007669"/>
    <property type="project" value="UniProtKB-UniRule"/>
</dbReference>
<dbReference type="AlphaFoldDB" id="A0A318KIZ5"/>
<dbReference type="PANTHER" id="PTHR32057">
    <property type="entry name" value="PROTEIN ADENYLYLTRANSFERASE SELO, MITOCHONDRIAL"/>
    <property type="match status" value="1"/>
</dbReference>
<keyword evidence="7 8" id="KW-0460">Magnesium</keyword>
<keyword evidence="6 8" id="KW-0067">ATP-binding</keyword>
<accession>A0A318KIZ5</accession>